<sequence length="363" mass="41530">MPLLKMSFFLSSLLQLLLFITLCSTLALEQDELTTTNDSLQFLLEKHESNCTPSAILEFPSDGLTREDRRNGWVFIHFLLAFYSIILLSTVCDDYFVPAIQALVIDLDIPEDIAGASFMAITSASPELFVNFVGTFITQGDIGVGTVVGSNVFNVLAVPACCLFSNLTFKLDWYSMTRDCLVYGISVLLLITTLWDDKVQWYEALMFVLVYLLYILVMYHNKKMQHFIKRKRKTTAPKTVEEVDLRIAETSVKLTEEIEVSDVNNMKLTITEEVNVKENITTNNHVEPELEQDNKENRNNNSFIGIFWKLFTYPITTVFEWTIPDCKKEPRAYIYALVMCMVWIGVGSYLLTWFITVIGNIIN</sequence>
<evidence type="ECO:0000256" key="9">
    <source>
        <dbReference type="SAM" id="SignalP"/>
    </source>
</evidence>
<feature type="domain" description="Sodium/calcium exchanger membrane region" evidence="10">
    <location>
        <begin position="78"/>
        <end position="219"/>
    </location>
</feature>
<feature type="transmembrane region" description="Helical" evidence="8">
    <location>
        <begin position="333"/>
        <end position="362"/>
    </location>
</feature>
<feature type="chain" id="PRO_5028924470" evidence="9">
    <location>
        <begin position="28"/>
        <end position="363"/>
    </location>
</feature>
<evidence type="ECO:0000256" key="3">
    <source>
        <dbReference type="ARBA" id="ARBA00022449"/>
    </source>
</evidence>
<evidence type="ECO:0000256" key="7">
    <source>
        <dbReference type="ARBA" id="ARBA00023136"/>
    </source>
</evidence>
<gene>
    <name evidence="12" type="primary">LOC108734214</name>
</gene>
<dbReference type="InterPro" id="IPR004837">
    <property type="entry name" value="NaCa_Exmemb"/>
</dbReference>
<dbReference type="Proteomes" id="UP000192223">
    <property type="component" value="Unplaced"/>
</dbReference>
<dbReference type="PANTHER" id="PTHR10846">
    <property type="entry name" value="SODIUM/POTASSIUM/CALCIUM EXCHANGER"/>
    <property type="match status" value="1"/>
</dbReference>
<keyword evidence="4" id="KW-0109">Calcium transport</keyword>
<evidence type="ECO:0000256" key="1">
    <source>
        <dbReference type="ARBA" id="ARBA00004141"/>
    </source>
</evidence>
<dbReference type="GO" id="GO:0005262">
    <property type="term" value="F:calcium channel activity"/>
    <property type="evidence" value="ECO:0007669"/>
    <property type="project" value="TreeGrafter"/>
</dbReference>
<accession>A0A7F5REM7</accession>
<protein>
    <submittedName>
        <fullName evidence="12">Sodium/potassium/calcium exchanger 4</fullName>
    </submittedName>
</protein>
<feature type="transmembrane region" description="Helical" evidence="8">
    <location>
        <begin position="72"/>
        <end position="92"/>
    </location>
</feature>
<proteinExistence type="inferred from homology"/>
<evidence type="ECO:0000256" key="4">
    <source>
        <dbReference type="ARBA" id="ARBA00022568"/>
    </source>
</evidence>
<keyword evidence="4" id="KW-0813">Transport</keyword>
<evidence type="ECO:0000256" key="5">
    <source>
        <dbReference type="ARBA" id="ARBA00022692"/>
    </source>
</evidence>
<evidence type="ECO:0000313" key="11">
    <source>
        <dbReference type="Proteomes" id="UP000192223"/>
    </source>
</evidence>
<dbReference type="Pfam" id="PF01699">
    <property type="entry name" value="Na_Ca_ex"/>
    <property type="match status" value="1"/>
</dbReference>
<keyword evidence="11" id="KW-1185">Reference proteome</keyword>
<dbReference type="GeneID" id="108734214"/>
<dbReference type="InParanoid" id="A0A7F5REM7"/>
<comment type="subcellular location">
    <subcellularLocation>
        <location evidence="1">Membrane</location>
        <topology evidence="1">Multi-pass membrane protein</topology>
    </subcellularLocation>
</comment>
<keyword evidence="9" id="KW-0732">Signal</keyword>
<keyword evidence="6 8" id="KW-1133">Transmembrane helix</keyword>
<dbReference type="RefSeq" id="XP_025834431.1">
    <property type="nucleotide sequence ID" value="XM_025978646.1"/>
</dbReference>
<evidence type="ECO:0000256" key="8">
    <source>
        <dbReference type="SAM" id="Phobius"/>
    </source>
</evidence>
<dbReference type="InterPro" id="IPR044880">
    <property type="entry name" value="NCX_ion-bd_dom_sf"/>
</dbReference>
<feature type="transmembrane region" description="Helical" evidence="8">
    <location>
        <begin position="180"/>
        <end position="195"/>
    </location>
</feature>
<keyword evidence="4" id="KW-0406">Ion transport</keyword>
<dbReference type="AlphaFoldDB" id="A0A7F5REM7"/>
<evidence type="ECO:0000256" key="6">
    <source>
        <dbReference type="ARBA" id="ARBA00022989"/>
    </source>
</evidence>
<dbReference type="KEGG" id="apln:108734214"/>
<keyword evidence="5 8" id="KW-0812">Transmembrane</keyword>
<dbReference type="GO" id="GO:0006874">
    <property type="term" value="P:intracellular calcium ion homeostasis"/>
    <property type="evidence" value="ECO:0007669"/>
    <property type="project" value="TreeGrafter"/>
</dbReference>
<dbReference type="Gene3D" id="1.20.1420.30">
    <property type="entry name" value="NCX, central ion-binding region"/>
    <property type="match status" value="1"/>
</dbReference>
<reference evidence="12" key="1">
    <citation type="submission" date="2025-08" db="UniProtKB">
        <authorList>
            <consortium name="RefSeq"/>
        </authorList>
    </citation>
    <scope>IDENTIFICATION</scope>
    <source>
        <tissue evidence="12">Entire body</tissue>
    </source>
</reference>
<keyword evidence="7 8" id="KW-0472">Membrane</keyword>
<dbReference type="OrthoDB" id="2127281at2759"/>
<comment type="similarity">
    <text evidence="2">Belongs to the Ca(2+):cation antiporter (CaCA) (TC 2.A.19) family. SLC24A subfamily.</text>
</comment>
<feature type="signal peptide" evidence="9">
    <location>
        <begin position="1"/>
        <end position="27"/>
    </location>
</feature>
<feature type="transmembrane region" description="Helical" evidence="8">
    <location>
        <begin position="201"/>
        <end position="221"/>
    </location>
</feature>
<keyword evidence="3" id="KW-0050">Antiport</keyword>
<evidence type="ECO:0000259" key="10">
    <source>
        <dbReference type="Pfam" id="PF01699"/>
    </source>
</evidence>
<dbReference type="GO" id="GO:0005886">
    <property type="term" value="C:plasma membrane"/>
    <property type="evidence" value="ECO:0007669"/>
    <property type="project" value="TreeGrafter"/>
</dbReference>
<evidence type="ECO:0000256" key="2">
    <source>
        <dbReference type="ARBA" id="ARBA00005364"/>
    </source>
</evidence>
<evidence type="ECO:0000313" key="12">
    <source>
        <dbReference type="RefSeq" id="XP_025834431.1"/>
    </source>
</evidence>
<name>A0A7F5REM7_AGRPL</name>
<organism evidence="11 12">
    <name type="scientific">Agrilus planipennis</name>
    <name type="common">Emerald ash borer</name>
    <name type="synonym">Agrilus marcopoli</name>
    <dbReference type="NCBI Taxonomy" id="224129"/>
    <lineage>
        <taxon>Eukaryota</taxon>
        <taxon>Metazoa</taxon>
        <taxon>Ecdysozoa</taxon>
        <taxon>Arthropoda</taxon>
        <taxon>Hexapoda</taxon>
        <taxon>Insecta</taxon>
        <taxon>Pterygota</taxon>
        <taxon>Neoptera</taxon>
        <taxon>Endopterygota</taxon>
        <taxon>Coleoptera</taxon>
        <taxon>Polyphaga</taxon>
        <taxon>Elateriformia</taxon>
        <taxon>Buprestoidea</taxon>
        <taxon>Buprestidae</taxon>
        <taxon>Agrilinae</taxon>
        <taxon>Agrilus</taxon>
    </lineage>
</organism>
<dbReference type="PANTHER" id="PTHR10846:SF73">
    <property type="entry name" value="SODIUM_CALCIUM EXCHANGER MEMBRANE REGION DOMAIN-CONTAINING PROTEIN"/>
    <property type="match status" value="1"/>
</dbReference>
<dbReference type="InterPro" id="IPR004481">
    <property type="entry name" value="K/Na/Ca-exchanger"/>
</dbReference>
<keyword evidence="4" id="KW-0106">Calcium</keyword>
<dbReference type="GO" id="GO:0008273">
    <property type="term" value="F:calcium, potassium:sodium antiporter activity"/>
    <property type="evidence" value="ECO:0007669"/>
    <property type="project" value="TreeGrafter"/>
</dbReference>